<evidence type="ECO:0000313" key="2">
    <source>
        <dbReference type="Proteomes" id="UP000568877"/>
    </source>
</evidence>
<dbReference type="Proteomes" id="UP000568877">
    <property type="component" value="Unassembled WGS sequence"/>
</dbReference>
<proteinExistence type="predicted"/>
<dbReference type="EMBL" id="BLSA01000033">
    <property type="protein sequence ID" value="GFP32112.1"/>
    <property type="molecule type" value="Genomic_DNA"/>
</dbReference>
<name>A0A6V8PHG3_9ACTN</name>
<reference evidence="1 2" key="1">
    <citation type="journal article" date="2020" name="Front. Microbiol.">
        <title>Single-cell genomics of novel Actinobacteria with the Wood-Ljungdahl pathway discovered in a serpentinizing system.</title>
        <authorList>
            <person name="Merino N."/>
            <person name="Kawai M."/>
            <person name="Boyd E.S."/>
            <person name="Colman D.R."/>
            <person name="McGlynn S.E."/>
            <person name="Nealson K.H."/>
            <person name="Kurokawa K."/>
            <person name="Hongoh Y."/>
        </authorList>
    </citation>
    <scope>NUCLEOTIDE SEQUENCE [LARGE SCALE GENOMIC DNA]</scope>
    <source>
        <strain evidence="1 2">S42</strain>
    </source>
</reference>
<sequence length="80" mass="9015">MTQVEILEELKKLTIPERLTVVEGVLHLIREDLEHGQLLSWTERKRQLATAAEALLPDYTVGGEMTIFTALDSEDFYAAG</sequence>
<gene>
    <name evidence="1" type="ORF">HKBW3S42_00417</name>
</gene>
<dbReference type="AlphaFoldDB" id="A0A6V8PHG3"/>
<accession>A0A6V8PHG3</accession>
<evidence type="ECO:0000313" key="1">
    <source>
        <dbReference type="EMBL" id="GFP32112.1"/>
    </source>
</evidence>
<protein>
    <submittedName>
        <fullName evidence="1">Uncharacterized protein</fullName>
    </submittedName>
</protein>
<comment type="caution">
    <text evidence="1">The sequence shown here is derived from an EMBL/GenBank/DDBJ whole genome shotgun (WGS) entry which is preliminary data.</text>
</comment>
<organism evidence="1 2">
    <name type="scientific">Candidatus Hakubella thermalkaliphila</name>
    <dbReference type="NCBI Taxonomy" id="2754717"/>
    <lineage>
        <taxon>Bacteria</taxon>
        <taxon>Bacillati</taxon>
        <taxon>Actinomycetota</taxon>
        <taxon>Actinomycetota incertae sedis</taxon>
        <taxon>Candidatus Hakubellales</taxon>
        <taxon>Candidatus Hakubellaceae</taxon>
        <taxon>Candidatus Hakubella</taxon>
    </lineage>
</organism>